<dbReference type="Proteomes" id="UP000440367">
    <property type="component" value="Unassembled WGS sequence"/>
</dbReference>
<sequence length="106" mass="11520">MQYQLELPLLDILLQYRSQLPLLEIPTRAHAAAHSFPVLVATSTDQQAAAATTTSATERLEAERSGYAGSFANRAARIRHNTADNAASDDDNDNDFEPSSSQDNSD</sequence>
<proteinExistence type="predicted"/>
<evidence type="ECO:0000313" key="3">
    <source>
        <dbReference type="EMBL" id="KAE9119646.1"/>
    </source>
</evidence>
<evidence type="ECO:0000313" key="2">
    <source>
        <dbReference type="EMBL" id="KAE8944276.1"/>
    </source>
</evidence>
<evidence type="ECO:0000313" key="11">
    <source>
        <dbReference type="Proteomes" id="UP000488956"/>
    </source>
</evidence>
<dbReference type="EMBL" id="QXGC01000322">
    <property type="protein sequence ID" value="KAE9240570.1"/>
    <property type="molecule type" value="Genomic_DNA"/>
</dbReference>
<evidence type="ECO:0000313" key="7">
    <source>
        <dbReference type="Proteomes" id="UP000429523"/>
    </source>
</evidence>
<evidence type="ECO:0000313" key="4">
    <source>
        <dbReference type="EMBL" id="KAE9121315.1"/>
    </source>
</evidence>
<dbReference type="EMBL" id="QXFZ01000356">
    <property type="protein sequence ID" value="KAE9119646.1"/>
    <property type="molecule type" value="Genomic_DNA"/>
</dbReference>
<evidence type="ECO:0000313" key="6">
    <source>
        <dbReference type="EMBL" id="KAE9246700.1"/>
    </source>
</evidence>
<evidence type="ECO:0000313" key="9">
    <source>
        <dbReference type="Proteomes" id="UP000441208"/>
    </source>
</evidence>
<dbReference type="Proteomes" id="UP000441208">
    <property type="component" value="Unassembled WGS sequence"/>
</dbReference>
<dbReference type="AlphaFoldDB" id="A0A6A3ZZ00"/>
<evidence type="ECO:0000313" key="10">
    <source>
        <dbReference type="Proteomes" id="UP000476176"/>
    </source>
</evidence>
<dbReference type="EMBL" id="QXGF01000212">
    <property type="protein sequence ID" value="KAE8944276.1"/>
    <property type="molecule type" value="Genomic_DNA"/>
</dbReference>
<comment type="caution">
    <text evidence="6">The sequence shown here is derived from an EMBL/GenBank/DDBJ whole genome shotgun (WGS) entry which is preliminary data.</text>
</comment>
<name>A0A6A3ZZ00_9STRA</name>
<dbReference type="EMBL" id="QXGD01000233">
    <property type="protein sequence ID" value="KAE9246700.1"/>
    <property type="molecule type" value="Genomic_DNA"/>
</dbReference>
<dbReference type="Proteomes" id="UP000476176">
    <property type="component" value="Unassembled WGS sequence"/>
</dbReference>
<protein>
    <submittedName>
        <fullName evidence="6">Uncharacterized protein</fullName>
    </submittedName>
</protein>
<organism evidence="6 8">
    <name type="scientific">Phytophthora fragariae</name>
    <dbReference type="NCBI Taxonomy" id="53985"/>
    <lineage>
        <taxon>Eukaryota</taxon>
        <taxon>Sar</taxon>
        <taxon>Stramenopiles</taxon>
        <taxon>Oomycota</taxon>
        <taxon>Peronosporomycetes</taxon>
        <taxon>Peronosporales</taxon>
        <taxon>Peronosporaceae</taxon>
        <taxon>Phytophthora</taxon>
    </lineage>
</organism>
<dbReference type="Proteomes" id="UP000429523">
    <property type="component" value="Unassembled WGS sequence"/>
</dbReference>
<evidence type="ECO:0000256" key="1">
    <source>
        <dbReference type="SAM" id="MobiDB-lite"/>
    </source>
</evidence>
<feature type="region of interest" description="Disordered" evidence="1">
    <location>
        <begin position="71"/>
        <end position="106"/>
    </location>
</feature>
<feature type="compositionally biased region" description="Acidic residues" evidence="1">
    <location>
        <begin position="87"/>
        <end position="96"/>
    </location>
</feature>
<dbReference type="Proteomes" id="UP000488956">
    <property type="component" value="Unassembled WGS sequence"/>
</dbReference>
<reference evidence="7 8" key="1">
    <citation type="submission" date="2018-08" db="EMBL/GenBank/DDBJ databases">
        <title>Genomic investigation of the strawberry pathogen Phytophthora fragariae indicates pathogenicity is determined by transcriptional variation in three key races.</title>
        <authorList>
            <person name="Adams T.M."/>
            <person name="Armitage A.D."/>
            <person name="Sobczyk M.K."/>
            <person name="Bates H.J."/>
            <person name="Dunwell J.M."/>
            <person name="Nellist C.F."/>
            <person name="Harrison R.J."/>
        </authorList>
    </citation>
    <scope>NUCLEOTIDE SEQUENCE [LARGE SCALE GENOMIC DNA]</scope>
    <source>
        <strain evidence="6 8">BC-1</strain>
        <strain evidence="5 10">BC-23</strain>
        <strain evidence="3 9">NOV-71</strain>
        <strain evidence="2 7">NOV-9</strain>
        <strain evidence="4 11">ONT-3</strain>
    </source>
</reference>
<evidence type="ECO:0000313" key="5">
    <source>
        <dbReference type="EMBL" id="KAE9240570.1"/>
    </source>
</evidence>
<feature type="compositionally biased region" description="Polar residues" evidence="1">
    <location>
        <begin position="97"/>
        <end position="106"/>
    </location>
</feature>
<evidence type="ECO:0000313" key="8">
    <source>
        <dbReference type="Proteomes" id="UP000440367"/>
    </source>
</evidence>
<accession>A0A6A3ZZ00</accession>
<dbReference type="EMBL" id="QXFX01000301">
    <property type="protein sequence ID" value="KAE9121315.1"/>
    <property type="molecule type" value="Genomic_DNA"/>
</dbReference>
<gene>
    <name evidence="6" type="ORF">PF002_g6617</name>
    <name evidence="5" type="ORF">PF004_g7440</name>
    <name evidence="3" type="ORF">PF007_g8467</name>
    <name evidence="2" type="ORF">PF009_g6045</name>
    <name evidence="4" type="ORF">PF010_g7154</name>
</gene>